<feature type="transmembrane region" description="Helical" evidence="1">
    <location>
        <begin position="54"/>
        <end position="74"/>
    </location>
</feature>
<sequence>MPQSPAFSLATPPLRQRPHWPARAAWQVARATPLRRLRQALWNFRVHPLLREGMLGGILGIAAAWLAAWAALWLTS</sequence>
<keyword evidence="3" id="KW-1185">Reference proteome</keyword>
<dbReference type="RefSeq" id="WP_187782990.1">
    <property type="nucleotide sequence ID" value="NZ_JACTVA010000003.1"/>
</dbReference>
<name>A0ABR7RHB7_9PROT</name>
<organism evidence="2 3">
    <name type="scientific">Teichococcus aerophilus</name>
    <dbReference type="NCBI Taxonomy" id="1224513"/>
    <lineage>
        <taxon>Bacteria</taxon>
        <taxon>Pseudomonadati</taxon>
        <taxon>Pseudomonadota</taxon>
        <taxon>Alphaproteobacteria</taxon>
        <taxon>Acetobacterales</taxon>
        <taxon>Roseomonadaceae</taxon>
        <taxon>Roseomonas</taxon>
    </lineage>
</organism>
<keyword evidence="1" id="KW-0472">Membrane</keyword>
<proteinExistence type="predicted"/>
<evidence type="ECO:0000313" key="3">
    <source>
        <dbReference type="Proteomes" id="UP000626026"/>
    </source>
</evidence>
<evidence type="ECO:0000256" key="1">
    <source>
        <dbReference type="SAM" id="Phobius"/>
    </source>
</evidence>
<protein>
    <submittedName>
        <fullName evidence="2">Uncharacterized protein</fullName>
    </submittedName>
</protein>
<reference evidence="2 3" key="1">
    <citation type="journal article" date="2013" name="Int. J. Syst. Evol. Microbiol.">
        <title>Roseomonas aerophila sp. nov., isolated from air.</title>
        <authorList>
            <person name="Kim S.J."/>
            <person name="Weon H.Y."/>
            <person name="Ahn J.H."/>
            <person name="Hong S.B."/>
            <person name="Seok S.J."/>
            <person name="Whang K.S."/>
            <person name="Kwon S.W."/>
        </authorList>
    </citation>
    <scope>NUCLEOTIDE SEQUENCE [LARGE SCALE GENOMIC DNA]</scope>
    <source>
        <strain evidence="2 3">NBRC 108923</strain>
    </source>
</reference>
<accession>A0ABR7RHB7</accession>
<keyword evidence="1" id="KW-1133">Transmembrane helix</keyword>
<evidence type="ECO:0000313" key="2">
    <source>
        <dbReference type="EMBL" id="MBC9205823.1"/>
    </source>
</evidence>
<comment type="caution">
    <text evidence="2">The sequence shown here is derived from an EMBL/GenBank/DDBJ whole genome shotgun (WGS) entry which is preliminary data.</text>
</comment>
<dbReference type="EMBL" id="JACTVA010000003">
    <property type="protein sequence ID" value="MBC9205823.1"/>
    <property type="molecule type" value="Genomic_DNA"/>
</dbReference>
<dbReference type="Proteomes" id="UP000626026">
    <property type="component" value="Unassembled WGS sequence"/>
</dbReference>
<gene>
    <name evidence="2" type="ORF">IBL26_03170</name>
</gene>
<keyword evidence="1" id="KW-0812">Transmembrane</keyword>